<proteinExistence type="predicted"/>
<reference evidence="1 2" key="1">
    <citation type="submission" date="2015-04" db="EMBL/GenBank/DDBJ databases">
        <title>Microcin producing Clostridium sp. JC272T.</title>
        <authorList>
            <person name="Jyothsna T."/>
            <person name="Sasikala C."/>
            <person name="Ramana C."/>
        </authorList>
    </citation>
    <scope>NUCLEOTIDE SEQUENCE [LARGE SCALE GENOMIC DNA]</scope>
    <source>
        <strain evidence="1 2">JC272</strain>
    </source>
</reference>
<comment type="caution">
    <text evidence="1">The sequence shown here is derived from an EMBL/GenBank/DDBJ whole genome shotgun (WGS) entry which is preliminary data.</text>
</comment>
<keyword evidence="2" id="KW-1185">Reference proteome</keyword>
<organism evidence="1 2">
    <name type="scientific">Paraclostridium benzoelyticum</name>
    <dbReference type="NCBI Taxonomy" id="1629550"/>
    <lineage>
        <taxon>Bacteria</taxon>
        <taxon>Bacillati</taxon>
        <taxon>Bacillota</taxon>
        <taxon>Clostridia</taxon>
        <taxon>Peptostreptococcales</taxon>
        <taxon>Peptostreptococcaceae</taxon>
        <taxon>Paraclostridium</taxon>
    </lineage>
</organism>
<gene>
    <name evidence="1" type="ORF">VN21_13295</name>
</gene>
<evidence type="ECO:0000313" key="2">
    <source>
        <dbReference type="Proteomes" id="UP000034407"/>
    </source>
</evidence>
<dbReference type="AlphaFoldDB" id="A0A0M3DER5"/>
<name>A0A0M3DER5_9FIRM</name>
<evidence type="ECO:0008006" key="3">
    <source>
        <dbReference type="Google" id="ProtNLM"/>
    </source>
</evidence>
<protein>
    <recommendedName>
        <fullName evidence="3">DUF2922 domain-containing protein</fullName>
    </recommendedName>
</protein>
<accession>A0A0M3DER5</accession>
<dbReference type="PATRIC" id="fig|1629550.3.peg.2113"/>
<sequence>MRNIETRLLMVFSTTLGRKVSLFVSDPKEDISEAEIKEAMDQIVAKNVFAPRFGEELETALEAKVVQTATTGYDLVI</sequence>
<dbReference type="InterPro" id="IPR021321">
    <property type="entry name" value="DUF2922"/>
</dbReference>
<evidence type="ECO:0000313" key="1">
    <source>
        <dbReference type="EMBL" id="KKY00616.1"/>
    </source>
</evidence>
<dbReference type="Pfam" id="PF11148">
    <property type="entry name" value="DUF2922"/>
    <property type="match status" value="1"/>
</dbReference>
<dbReference type="Proteomes" id="UP000034407">
    <property type="component" value="Unassembled WGS sequence"/>
</dbReference>
<dbReference type="EMBL" id="LBBT01000256">
    <property type="protein sequence ID" value="KKY00616.1"/>
    <property type="molecule type" value="Genomic_DNA"/>
</dbReference>
<dbReference type="RefSeq" id="WP_046823681.1">
    <property type="nucleotide sequence ID" value="NZ_LBBT01000256.1"/>
</dbReference>